<protein>
    <submittedName>
        <fullName evidence="1">Uncharacterized protein</fullName>
    </submittedName>
</protein>
<proteinExistence type="predicted"/>
<evidence type="ECO:0000313" key="2">
    <source>
        <dbReference type="Proteomes" id="UP001433508"/>
    </source>
</evidence>
<dbReference type="Proteomes" id="UP001433508">
    <property type="component" value="Unassembled WGS sequence"/>
</dbReference>
<reference evidence="2" key="1">
    <citation type="journal article" date="2024" name="Front. Bioeng. Biotechnol.">
        <title>Genome-scale model development and genomic sequencing of the oleaginous clade Lipomyces.</title>
        <authorList>
            <person name="Czajka J.J."/>
            <person name="Han Y."/>
            <person name="Kim J."/>
            <person name="Mondo S.J."/>
            <person name="Hofstad B.A."/>
            <person name="Robles A."/>
            <person name="Haridas S."/>
            <person name="Riley R."/>
            <person name="LaButti K."/>
            <person name="Pangilinan J."/>
            <person name="Andreopoulos W."/>
            <person name="Lipzen A."/>
            <person name="Yan J."/>
            <person name="Wang M."/>
            <person name="Ng V."/>
            <person name="Grigoriev I.V."/>
            <person name="Spatafora J.W."/>
            <person name="Magnuson J.K."/>
            <person name="Baker S.E."/>
            <person name="Pomraning K.R."/>
        </authorList>
    </citation>
    <scope>NUCLEOTIDE SEQUENCE [LARGE SCALE GENOMIC DNA]</scope>
    <source>
        <strain evidence="2">CBS 7786</strain>
    </source>
</reference>
<comment type="caution">
    <text evidence="1">The sequence shown here is derived from an EMBL/GenBank/DDBJ whole genome shotgun (WGS) entry which is preliminary data.</text>
</comment>
<dbReference type="EMBL" id="MU971364">
    <property type="protein sequence ID" value="KAK9237796.1"/>
    <property type="molecule type" value="Genomic_DNA"/>
</dbReference>
<accession>A0ACC3T1K9</accession>
<sequence>MDDQGSSNEGSVSAPSRTVQFLAPLNAGSEPDSERLDTIPSVQEDAEDGHDGATSDRFDQRDFVSPQQEADGGRRTSISITTMRSYRRTRHLSLIPQNQQVSANINYRLPTEEHSDGHVESGTNDSIAKRDVTNDSNDSVYPEGRREAIGPPPPSLLKRFSSLPVNADGRRRRPTLSEAGVTIVAGVTDASPHPGVMAATMMSIMVDVPGPREVLKRHFSTLGPTSVVDGQQKNAESEPLRRRLRLLVWMYLKIALKFVLTVKGFFITTYLCLVIAFGGMLFLILVGAAPAMNRPDGPQGTDTPGKRWIEIDSQVLNALFCITGFGLMPQRTKHLYFLIRGQLDSQEEADAQLTKRYPWYGPGRNWWTLATVLYLYELNSCFQIVMAAGMWAYNRHNRPPWLTGMSMGLGFA</sequence>
<evidence type="ECO:0000313" key="1">
    <source>
        <dbReference type="EMBL" id="KAK9237796.1"/>
    </source>
</evidence>
<gene>
    <name evidence="1" type="ORF">V1525DRAFT_402953</name>
</gene>
<organism evidence="1 2">
    <name type="scientific">Lipomyces kononenkoae</name>
    <name type="common">Yeast</name>
    <dbReference type="NCBI Taxonomy" id="34357"/>
    <lineage>
        <taxon>Eukaryota</taxon>
        <taxon>Fungi</taxon>
        <taxon>Dikarya</taxon>
        <taxon>Ascomycota</taxon>
        <taxon>Saccharomycotina</taxon>
        <taxon>Lipomycetes</taxon>
        <taxon>Lipomycetales</taxon>
        <taxon>Lipomycetaceae</taxon>
        <taxon>Lipomyces</taxon>
    </lineage>
</organism>
<keyword evidence="2" id="KW-1185">Reference proteome</keyword>
<name>A0ACC3T1K9_LIPKO</name>